<dbReference type="Proteomes" id="UP000594688">
    <property type="component" value="Chromosome"/>
</dbReference>
<evidence type="ECO:0000313" key="3">
    <source>
        <dbReference type="Proteomes" id="UP000594688"/>
    </source>
</evidence>
<evidence type="ECO:0000313" key="2">
    <source>
        <dbReference type="EMBL" id="QPJ62801.1"/>
    </source>
</evidence>
<reference evidence="2 3" key="1">
    <citation type="submission" date="2020-02" db="EMBL/GenBank/DDBJ databases">
        <title>Genomic and physiological characterization of two novel Nitrospinaceae genera.</title>
        <authorList>
            <person name="Mueller A.J."/>
            <person name="Jung M.-Y."/>
            <person name="Strachan C.R."/>
            <person name="Herbold C.W."/>
            <person name="Kirkegaard R.H."/>
            <person name="Daims H."/>
        </authorList>
    </citation>
    <scope>NUCLEOTIDE SEQUENCE [LARGE SCALE GENOMIC DNA]</scope>
    <source>
        <strain evidence="2">EB</strain>
    </source>
</reference>
<proteinExistence type="predicted"/>
<dbReference type="SUPFAM" id="SSF53335">
    <property type="entry name" value="S-adenosyl-L-methionine-dependent methyltransferases"/>
    <property type="match status" value="1"/>
</dbReference>
<dbReference type="PANTHER" id="PTHR41786:SF1">
    <property type="entry name" value="6-HYDROXYMETHYLPTERIN DIPHOSPHOKINASE MPTE-LIKE DOMAIN-CONTAINING PROTEIN"/>
    <property type="match status" value="1"/>
</dbReference>
<accession>A0A7T0BXJ9</accession>
<dbReference type="Pfam" id="PF01973">
    <property type="entry name" value="MptE-like"/>
    <property type="match status" value="1"/>
</dbReference>
<dbReference type="EMBL" id="CP048685">
    <property type="protein sequence ID" value="QPJ62801.1"/>
    <property type="molecule type" value="Genomic_DNA"/>
</dbReference>
<keyword evidence="2" id="KW-0808">Transferase</keyword>
<dbReference type="InterPro" id="IPR002826">
    <property type="entry name" value="MptE-like"/>
</dbReference>
<organism evidence="2 3">
    <name type="scientific">Candidatus Nitronauta litoralis</name>
    <dbReference type="NCBI Taxonomy" id="2705533"/>
    <lineage>
        <taxon>Bacteria</taxon>
        <taxon>Pseudomonadati</taxon>
        <taxon>Nitrospinota/Tectimicrobiota group</taxon>
        <taxon>Nitrospinota</taxon>
        <taxon>Nitrospinia</taxon>
        <taxon>Nitrospinales</taxon>
        <taxon>Nitrospinaceae</taxon>
        <taxon>Candidatus Nitronauta</taxon>
    </lineage>
</organism>
<protein>
    <submittedName>
        <fullName evidence="2">Motility associated factor glycosyltransferase family protein</fullName>
    </submittedName>
</protein>
<dbReference type="AlphaFoldDB" id="A0A7T0BXJ9"/>
<evidence type="ECO:0000259" key="1">
    <source>
        <dbReference type="Pfam" id="PF01973"/>
    </source>
</evidence>
<feature type="domain" description="6-hydroxymethylpterin diphosphokinase MptE-like" evidence="1">
    <location>
        <begin position="207"/>
        <end position="365"/>
    </location>
</feature>
<dbReference type="GO" id="GO:0016740">
    <property type="term" value="F:transferase activity"/>
    <property type="evidence" value="ECO:0007669"/>
    <property type="project" value="UniProtKB-KW"/>
</dbReference>
<dbReference type="KEGG" id="nli:G3M70_13305"/>
<dbReference type="InterPro" id="IPR029063">
    <property type="entry name" value="SAM-dependent_MTases_sf"/>
</dbReference>
<gene>
    <name evidence="2" type="ORF">G3M70_13305</name>
</gene>
<name>A0A7T0BXJ9_9BACT</name>
<sequence>MNSTFLKNIEAFKAEIPALSRLSGSTSKSVELFPSRSGPTTGRFKDILLHSSYDPTKEAAGFASKITSGSRIGLYGFGLGYHIKALLNKIGPEGELIVIELNPDVLTAAFSLNDMAYLAKDPRFQLVYSDTETEAADKISEAMGRLCPEDGQPPILLFHPSSYECLPKKFPNILRALEVLRLERKVPALFGNLEQQNAEINWGIVTQSPGIRMLQNKFPSKPAILVSAGPSLDGMMHFLPALTDFCITGCVDTAFPLLESASIQADYVFSVDPQNESFFHFENHLASQTSLVFQPTSHPRIIRHFQGNKFVVFKDGHKITLDHASLAAEKGMSKAGGSVSCLALDCLIQMGCDPILLVGQDCAFPGGRVYGRKAENQLEEATNLTREIAAGGLQNTRSRRYEKIKVPGCHGQNLFTSPALFSYLRTIEQIAETHPEIRILNLSSQGAHIERAPYIGSLKELMNLFPDCGIL</sequence>
<dbReference type="PANTHER" id="PTHR41786">
    <property type="entry name" value="MOTILITY ACCESSORY FACTOR MAF"/>
    <property type="match status" value="1"/>
</dbReference>